<evidence type="ECO:0000256" key="19">
    <source>
        <dbReference type="ARBA" id="ARBA00047861"/>
    </source>
</evidence>
<keyword evidence="7" id="KW-0812">Transmembrane</keyword>
<evidence type="ECO:0000256" key="2">
    <source>
        <dbReference type="ARBA" id="ARBA00004167"/>
    </source>
</evidence>
<reference evidence="23" key="1">
    <citation type="submission" date="2021-01" db="EMBL/GenBank/DDBJ databases">
        <authorList>
            <person name="Li R."/>
            <person name="Bekaert M."/>
        </authorList>
    </citation>
    <scope>NUCLEOTIDE SEQUENCE</scope>
    <source>
        <strain evidence="23">Farmed</strain>
    </source>
</reference>
<accession>A0A812CXS8</accession>
<gene>
    <name evidence="23" type="ORF">SPHA_43847</name>
</gene>
<dbReference type="GO" id="GO:0005507">
    <property type="term" value="F:copper ion binding"/>
    <property type="evidence" value="ECO:0007669"/>
    <property type="project" value="InterPro"/>
</dbReference>
<dbReference type="InterPro" id="IPR019828">
    <property type="entry name" value="Lysyl_oxidase_CS"/>
</dbReference>
<evidence type="ECO:0000256" key="10">
    <source>
        <dbReference type="ARBA" id="ARBA00022737"/>
    </source>
</evidence>
<feature type="compositionally biased region" description="Polar residues" evidence="21">
    <location>
        <begin position="30"/>
        <end position="42"/>
    </location>
</feature>
<organism evidence="23 24">
    <name type="scientific">Acanthosepion pharaonis</name>
    <name type="common">Pharaoh cuttlefish</name>
    <name type="synonym">Sepia pharaonis</name>
    <dbReference type="NCBI Taxonomy" id="158019"/>
    <lineage>
        <taxon>Eukaryota</taxon>
        <taxon>Metazoa</taxon>
        <taxon>Spiralia</taxon>
        <taxon>Lophotrochozoa</taxon>
        <taxon>Mollusca</taxon>
        <taxon>Cephalopoda</taxon>
        <taxon>Coleoidea</taxon>
        <taxon>Decapodiformes</taxon>
        <taxon>Sepiida</taxon>
        <taxon>Sepiina</taxon>
        <taxon>Sepiidae</taxon>
        <taxon>Acanthosepion</taxon>
    </lineage>
</organism>
<dbReference type="Proteomes" id="UP000597762">
    <property type="component" value="Unassembled WGS sequence"/>
</dbReference>
<evidence type="ECO:0000256" key="18">
    <source>
        <dbReference type="ARBA" id="ARBA00038869"/>
    </source>
</evidence>
<evidence type="ECO:0000256" key="6">
    <source>
        <dbReference type="ARBA" id="ARBA00022525"/>
    </source>
</evidence>
<evidence type="ECO:0000313" key="24">
    <source>
        <dbReference type="Proteomes" id="UP000597762"/>
    </source>
</evidence>
<dbReference type="PANTHER" id="PTHR45817">
    <property type="entry name" value="LYSYL OXIDASE-LIKE-RELATED"/>
    <property type="match status" value="1"/>
</dbReference>
<dbReference type="GO" id="GO:0016020">
    <property type="term" value="C:membrane"/>
    <property type="evidence" value="ECO:0007669"/>
    <property type="project" value="UniProtKB-SubCell"/>
</dbReference>
<dbReference type="GO" id="GO:0004720">
    <property type="term" value="F:protein-lysine 6-oxidase activity"/>
    <property type="evidence" value="ECO:0007669"/>
    <property type="project" value="UniProtKB-EC"/>
</dbReference>
<dbReference type="InterPro" id="IPR001190">
    <property type="entry name" value="SRCR"/>
</dbReference>
<sequence>MLPSTTTADIQKTTLAIRHKKAKDVKRNKTSITGASAANRSQPEIKSRDGLNANNNLKDDKKEILKDEGTGTGSNSVGSLPANMDLKDVSGKISARSDHNNNKVSIPSAGSSDIDTRVEEKKIKVNEPEVKEKSETHTDNSSDKEGDKEGQTSEPENQSSVDQSKDHQGKEKFRVTLNGGRYGKEGHVAILLPGEKKWGVVCGDQWTYFEASVVCRQLGLGMVKQVYQINYYGGSHLPKLFARIRCHGNESHLADCERFEYHNQVKCSKDVSVAGVICTNVLPDLIPDALALQKSVRLEDRPLYYLTCSMEENCLADEAYEIKERSHAWITASRRLLRFSSIVYNIGTADFIPNSPKDAWEWHQCHMHYHSMEVFAHYDILDLQGNRIAQGHKASFCLEDTRCPPGITPKYNCLGFGDQGLSVNCSDNYYHDIDCQWIDITGIKFGNYILKVEFNPEMYVSEITFDNNVVECSLYYTGTYAYLRKCDIVPLRRRD</sequence>
<evidence type="ECO:0000256" key="3">
    <source>
        <dbReference type="ARBA" id="ARBA00004239"/>
    </source>
</evidence>
<dbReference type="InterPro" id="IPR050912">
    <property type="entry name" value="LOX-like_protein"/>
</dbReference>
<dbReference type="SUPFAM" id="SSF56487">
    <property type="entry name" value="SRCR-like"/>
    <property type="match status" value="1"/>
</dbReference>
<dbReference type="FunFam" id="3.10.250.10:FF:000016">
    <property type="entry name" value="Scavenger receptor cysteine-rich protein type 12"/>
    <property type="match status" value="1"/>
</dbReference>
<evidence type="ECO:0000256" key="21">
    <source>
        <dbReference type="SAM" id="MobiDB-lite"/>
    </source>
</evidence>
<evidence type="ECO:0000256" key="12">
    <source>
        <dbReference type="ARBA" id="ARBA00022989"/>
    </source>
</evidence>
<dbReference type="InterPro" id="IPR036772">
    <property type="entry name" value="SRCR-like_dom_sf"/>
</dbReference>
<dbReference type="Pfam" id="PF01186">
    <property type="entry name" value="Lysyl_oxidase"/>
    <property type="match status" value="1"/>
</dbReference>
<evidence type="ECO:0000256" key="1">
    <source>
        <dbReference type="ARBA" id="ARBA00001935"/>
    </source>
</evidence>
<feature type="compositionally biased region" description="Basic and acidic residues" evidence="21">
    <location>
        <begin position="85"/>
        <end position="101"/>
    </location>
</feature>
<proteinExistence type="inferred from homology"/>
<feature type="compositionally biased region" description="Basic and acidic residues" evidence="21">
    <location>
        <begin position="114"/>
        <end position="151"/>
    </location>
</feature>
<keyword evidence="15" id="KW-0472">Membrane</keyword>
<evidence type="ECO:0000256" key="14">
    <source>
        <dbReference type="ARBA" id="ARBA00023008"/>
    </source>
</evidence>
<keyword evidence="6" id="KW-0964">Secreted</keyword>
<keyword evidence="14" id="KW-0186">Copper</keyword>
<dbReference type="AlphaFoldDB" id="A0A812CXS8"/>
<keyword evidence="13 23" id="KW-0560">Oxidoreductase</keyword>
<dbReference type="Gene3D" id="3.10.250.10">
    <property type="entry name" value="SRCR-like domain"/>
    <property type="match status" value="1"/>
</dbReference>
<dbReference type="PRINTS" id="PR00074">
    <property type="entry name" value="LYSYLOXIDASE"/>
</dbReference>
<comment type="caution">
    <text evidence="20">Lacks conserved residue(s) required for the propagation of feature annotation.</text>
</comment>
<evidence type="ECO:0000259" key="22">
    <source>
        <dbReference type="PROSITE" id="PS50287"/>
    </source>
</evidence>
<comment type="caution">
    <text evidence="23">The sequence shown here is derived from an EMBL/GenBank/DDBJ whole genome shotgun (WGS) entry which is preliminary data.</text>
</comment>
<dbReference type="EMBL" id="CAHIKZ030002223">
    <property type="protein sequence ID" value="CAE1283062.1"/>
    <property type="molecule type" value="Genomic_DNA"/>
</dbReference>
<comment type="subcellular location">
    <subcellularLocation>
        <location evidence="2">Membrane</location>
        <topology evidence="2">Single-pass membrane protein</topology>
    </subcellularLocation>
    <subcellularLocation>
        <location evidence="3">Secreted</location>
        <location evidence="3">Extracellular space</location>
    </subcellularLocation>
</comment>
<feature type="compositionally biased region" description="Polar residues" evidence="21">
    <location>
        <begin position="102"/>
        <end position="113"/>
    </location>
</feature>
<dbReference type="Pfam" id="PF00530">
    <property type="entry name" value="SRCR"/>
    <property type="match status" value="1"/>
</dbReference>
<keyword evidence="16 20" id="KW-1015">Disulfide bond</keyword>
<evidence type="ECO:0000256" key="5">
    <source>
        <dbReference type="ARBA" id="ARBA00022477"/>
    </source>
</evidence>
<feature type="domain" description="SRCR" evidence="22">
    <location>
        <begin position="175"/>
        <end position="279"/>
    </location>
</feature>
<comment type="cofactor">
    <cofactor evidence="1">
        <name>Cu cation</name>
        <dbReference type="ChEBI" id="CHEBI:23378"/>
    </cofactor>
</comment>
<evidence type="ECO:0000256" key="11">
    <source>
        <dbReference type="ARBA" id="ARBA00022772"/>
    </source>
</evidence>
<dbReference type="GO" id="GO:0005615">
    <property type="term" value="C:extracellular space"/>
    <property type="evidence" value="ECO:0007669"/>
    <property type="project" value="TreeGrafter"/>
</dbReference>
<keyword evidence="24" id="KW-1185">Reference proteome</keyword>
<evidence type="ECO:0000256" key="9">
    <source>
        <dbReference type="ARBA" id="ARBA00022729"/>
    </source>
</evidence>
<dbReference type="InterPro" id="IPR001695">
    <property type="entry name" value="Lysyl_oxidase"/>
</dbReference>
<evidence type="ECO:0000256" key="20">
    <source>
        <dbReference type="PROSITE-ProRule" id="PRU00196"/>
    </source>
</evidence>
<protein>
    <recommendedName>
        <fullName evidence="18">protein-lysine 6-oxidase</fullName>
        <ecNumber evidence="18">1.4.3.13</ecNumber>
    </recommendedName>
</protein>
<keyword evidence="5" id="KW-0886">LTQ</keyword>
<keyword evidence="12" id="KW-1133">Transmembrane helix</keyword>
<dbReference type="PROSITE" id="PS50287">
    <property type="entry name" value="SRCR_2"/>
    <property type="match status" value="1"/>
</dbReference>
<dbReference type="PROSITE" id="PS00926">
    <property type="entry name" value="LYSYL_OXIDASE"/>
    <property type="match status" value="1"/>
</dbReference>
<dbReference type="EC" id="1.4.3.13" evidence="18"/>
<evidence type="ECO:0000256" key="15">
    <source>
        <dbReference type="ARBA" id="ARBA00023136"/>
    </source>
</evidence>
<keyword evidence="11" id="KW-0801">TPQ</keyword>
<dbReference type="PRINTS" id="PR00258">
    <property type="entry name" value="SPERACTRCPTR"/>
</dbReference>
<evidence type="ECO:0000256" key="7">
    <source>
        <dbReference type="ARBA" id="ARBA00022692"/>
    </source>
</evidence>
<keyword evidence="17" id="KW-0325">Glycoprotein</keyword>
<dbReference type="SMART" id="SM00202">
    <property type="entry name" value="SR"/>
    <property type="match status" value="1"/>
</dbReference>
<dbReference type="OrthoDB" id="547291at2759"/>
<feature type="compositionally biased region" description="Polar residues" evidence="21">
    <location>
        <begin position="152"/>
        <end position="162"/>
    </location>
</feature>
<comment type="catalytic activity">
    <reaction evidence="19">
        <text>L-lysyl-[protein] + O2 + H2O = (S)-2-amino-6-oxohexanoyl-[protein] + H2O2 + NH4(+)</text>
        <dbReference type="Rhea" id="RHEA:24544"/>
        <dbReference type="Rhea" id="RHEA-COMP:9752"/>
        <dbReference type="Rhea" id="RHEA-COMP:12448"/>
        <dbReference type="ChEBI" id="CHEBI:15377"/>
        <dbReference type="ChEBI" id="CHEBI:15379"/>
        <dbReference type="ChEBI" id="CHEBI:16240"/>
        <dbReference type="ChEBI" id="CHEBI:28938"/>
        <dbReference type="ChEBI" id="CHEBI:29969"/>
        <dbReference type="ChEBI" id="CHEBI:131803"/>
        <dbReference type="EC" id="1.4.3.13"/>
    </reaction>
</comment>
<evidence type="ECO:0000313" key="23">
    <source>
        <dbReference type="EMBL" id="CAE1283062.1"/>
    </source>
</evidence>
<feature type="region of interest" description="Disordered" evidence="21">
    <location>
        <begin position="19"/>
        <end position="177"/>
    </location>
</feature>
<feature type="compositionally biased region" description="Basic residues" evidence="21">
    <location>
        <begin position="19"/>
        <end position="29"/>
    </location>
</feature>
<keyword evidence="9" id="KW-0732">Signal</keyword>
<evidence type="ECO:0000256" key="17">
    <source>
        <dbReference type="ARBA" id="ARBA00023180"/>
    </source>
</evidence>
<keyword evidence="8" id="KW-0479">Metal-binding</keyword>
<evidence type="ECO:0000256" key="8">
    <source>
        <dbReference type="ARBA" id="ARBA00022723"/>
    </source>
</evidence>
<dbReference type="PANTHER" id="PTHR45817:SF4">
    <property type="entry name" value="LYSYL OXIDASE-LIKE-RELATED"/>
    <property type="match status" value="1"/>
</dbReference>
<feature type="disulfide bond" evidence="20">
    <location>
        <begin position="246"/>
        <end position="256"/>
    </location>
</feature>
<comment type="similarity">
    <text evidence="4">Belongs to the lysyl oxidase family.</text>
</comment>
<evidence type="ECO:0000256" key="16">
    <source>
        <dbReference type="ARBA" id="ARBA00023157"/>
    </source>
</evidence>
<feature type="compositionally biased region" description="Basic and acidic residues" evidence="21">
    <location>
        <begin position="57"/>
        <end position="69"/>
    </location>
</feature>
<feature type="compositionally biased region" description="Basic and acidic residues" evidence="21">
    <location>
        <begin position="163"/>
        <end position="174"/>
    </location>
</feature>
<evidence type="ECO:0000256" key="4">
    <source>
        <dbReference type="ARBA" id="ARBA00007492"/>
    </source>
</evidence>
<keyword evidence="10" id="KW-0677">Repeat</keyword>
<evidence type="ECO:0000256" key="13">
    <source>
        <dbReference type="ARBA" id="ARBA00023002"/>
    </source>
</evidence>
<name>A0A812CXS8_ACAPH</name>